<dbReference type="PANTHER" id="PTHR10877">
    <property type="entry name" value="POLYCYSTIN FAMILY MEMBER"/>
    <property type="match status" value="1"/>
</dbReference>
<evidence type="ECO:0000256" key="16">
    <source>
        <dbReference type="SAM" id="MobiDB-lite"/>
    </source>
</evidence>
<evidence type="ECO:0000256" key="6">
    <source>
        <dbReference type="ARBA" id="ARBA00022692"/>
    </source>
</evidence>
<dbReference type="InterPro" id="IPR003915">
    <property type="entry name" value="PKD_2"/>
</dbReference>
<reference evidence="20" key="2">
    <citation type="journal article" date="2007" name="Nature">
        <title>Evolution of genes and genomes on the Drosophila phylogeny.</title>
        <authorList>
            <consortium name="Drosophila 12 Genomes Consortium"/>
            <person name="Clark A.G."/>
            <person name="Eisen M.B."/>
            <person name="Smith D.R."/>
            <person name="Bergman C.M."/>
            <person name="Oliver B."/>
            <person name="Markow T.A."/>
            <person name="Kaufman T.C."/>
            <person name="Kellis M."/>
            <person name="Gelbart W."/>
            <person name="Iyer V.N."/>
            <person name="Pollard D.A."/>
            <person name="Sackton T.B."/>
            <person name="Larracuente A.M."/>
            <person name="Singh N.D."/>
            <person name="Abad J.P."/>
            <person name="Abt D.N."/>
            <person name="Adryan B."/>
            <person name="Aguade M."/>
            <person name="Akashi H."/>
            <person name="Anderson W.W."/>
            <person name="Aquadro C.F."/>
            <person name="Ardell D.H."/>
            <person name="Arguello R."/>
            <person name="Artieri C.G."/>
            <person name="Barbash D.A."/>
            <person name="Barker D."/>
            <person name="Barsanti P."/>
            <person name="Batterham P."/>
            <person name="Batzoglou S."/>
            <person name="Begun D."/>
            <person name="Bhutkar A."/>
            <person name="Blanco E."/>
            <person name="Bosak S.A."/>
            <person name="Bradley R.K."/>
            <person name="Brand A.D."/>
            <person name="Brent M.R."/>
            <person name="Brooks A.N."/>
            <person name="Brown R.H."/>
            <person name="Butlin R.K."/>
            <person name="Caggese C."/>
            <person name="Calvi B.R."/>
            <person name="Bernardo de Carvalho A."/>
            <person name="Caspi A."/>
            <person name="Castrezana S."/>
            <person name="Celniker S.E."/>
            <person name="Chang J.L."/>
            <person name="Chapple C."/>
            <person name="Chatterji S."/>
            <person name="Chinwalla A."/>
            <person name="Civetta A."/>
            <person name="Clifton S.W."/>
            <person name="Comeron J.M."/>
            <person name="Costello J.C."/>
            <person name="Coyne J.A."/>
            <person name="Daub J."/>
            <person name="David R.G."/>
            <person name="Delcher A.L."/>
            <person name="Delehaunty K."/>
            <person name="Do C.B."/>
            <person name="Ebling H."/>
            <person name="Edwards K."/>
            <person name="Eickbush T."/>
            <person name="Evans J.D."/>
            <person name="Filipski A."/>
            <person name="Findeiss S."/>
            <person name="Freyhult E."/>
            <person name="Fulton L."/>
            <person name="Fulton R."/>
            <person name="Garcia A.C."/>
            <person name="Gardiner A."/>
            <person name="Garfield D.A."/>
            <person name="Garvin B.E."/>
            <person name="Gibson G."/>
            <person name="Gilbert D."/>
            <person name="Gnerre S."/>
            <person name="Godfrey J."/>
            <person name="Good R."/>
            <person name="Gotea V."/>
            <person name="Gravely B."/>
            <person name="Greenberg A.J."/>
            <person name="Griffiths-Jones S."/>
            <person name="Gross S."/>
            <person name="Guigo R."/>
            <person name="Gustafson E.A."/>
            <person name="Haerty W."/>
            <person name="Hahn M.W."/>
            <person name="Halligan D.L."/>
            <person name="Halpern A.L."/>
            <person name="Halter G.M."/>
            <person name="Han M.V."/>
            <person name="Heger A."/>
            <person name="Hillier L."/>
            <person name="Hinrichs A.S."/>
            <person name="Holmes I."/>
            <person name="Hoskins R.A."/>
            <person name="Hubisz M.J."/>
            <person name="Hultmark D."/>
            <person name="Huntley M.A."/>
            <person name="Jaffe D.B."/>
            <person name="Jagadeeshan S."/>
            <person name="Jeck W.R."/>
            <person name="Johnson J."/>
            <person name="Jones C.D."/>
            <person name="Jordan W.C."/>
            <person name="Karpen G.H."/>
            <person name="Kataoka E."/>
            <person name="Keightley P.D."/>
            <person name="Kheradpour P."/>
            <person name="Kirkness E.F."/>
            <person name="Koerich L.B."/>
            <person name="Kristiansen K."/>
            <person name="Kudrna D."/>
            <person name="Kulathinal R.J."/>
            <person name="Kumar S."/>
            <person name="Kwok R."/>
            <person name="Lander E."/>
            <person name="Langley C.H."/>
            <person name="Lapoint R."/>
            <person name="Lazzaro B.P."/>
            <person name="Lee S.J."/>
            <person name="Levesque L."/>
            <person name="Li R."/>
            <person name="Lin C.F."/>
            <person name="Lin M.F."/>
            <person name="Lindblad-Toh K."/>
            <person name="Llopart A."/>
            <person name="Long M."/>
            <person name="Low L."/>
            <person name="Lozovsky E."/>
            <person name="Lu J."/>
            <person name="Luo M."/>
            <person name="Machado C.A."/>
            <person name="Makalowski W."/>
            <person name="Marzo M."/>
            <person name="Matsuda M."/>
            <person name="Matzkin L."/>
            <person name="McAllister B."/>
            <person name="McBride C.S."/>
            <person name="McKernan B."/>
            <person name="McKernan K."/>
            <person name="Mendez-Lago M."/>
            <person name="Minx P."/>
            <person name="Mollenhauer M.U."/>
            <person name="Montooth K."/>
            <person name="Mount S.M."/>
            <person name="Mu X."/>
            <person name="Myers E."/>
            <person name="Negre B."/>
            <person name="Newfeld S."/>
            <person name="Nielsen R."/>
            <person name="Noor M.A."/>
            <person name="O'Grady P."/>
            <person name="Pachter L."/>
            <person name="Papaceit M."/>
            <person name="Parisi M.J."/>
            <person name="Parisi M."/>
            <person name="Parts L."/>
            <person name="Pedersen J.S."/>
            <person name="Pesole G."/>
            <person name="Phillippy A.M."/>
            <person name="Ponting C.P."/>
            <person name="Pop M."/>
            <person name="Porcelli D."/>
            <person name="Powell J.R."/>
            <person name="Prohaska S."/>
            <person name="Pruitt K."/>
            <person name="Puig M."/>
            <person name="Quesneville H."/>
            <person name="Ram K.R."/>
            <person name="Rand D."/>
            <person name="Rasmussen M.D."/>
            <person name="Reed L.K."/>
            <person name="Reenan R."/>
            <person name="Reily A."/>
            <person name="Remington K.A."/>
            <person name="Rieger T.T."/>
            <person name="Ritchie M.G."/>
            <person name="Robin C."/>
            <person name="Rogers Y.H."/>
            <person name="Rohde C."/>
            <person name="Rozas J."/>
            <person name="Rubenfield M.J."/>
            <person name="Ruiz A."/>
            <person name="Russo S."/>
            <person name="Salzberg S.L."/>
            <person name="Sanchez-Gracia A."/>
            <person name="Saranga D.J."/>
            <person name="Sato H."/>
            <person name="Schaeffer S.W."/>
            <person name="Schatz M.C."/>
            <person name="Schlenke T."/>
            <person name="Schwartz R."/>
            <person name="Segarra C."/>
            <person name="Singh R.S."/>
            <person name="Sirot L."/>
            <person name="Sirota M."/>
            <person name="Sisneros N.B."/>
            <person name="Smith C.D."/>
            <person name="Smith T.F."/>
            <person name="Spieth J."/>
            <person name="Stage D.E."/>
            <person name="Stark A."/>
            <person name="Stephan W."/>
            <person name="Strausberg R.L."/>
            <person name="Strempel S."/>
            <person name="Sturgill D."/>
            <person name="Sutton G."/>
            <person name="Sutton G.G."/>
            <person name="Tao W."/>
            <person name="Teichmann S."/>
            <person name="Tobari Y.N."/>
            <person name="Tomimura Y."/>
            <person name="Tsolas J.M."/>
            <person name="Valente V.L."/>
            <person name="Venter E."/>
            <person name="Venter J.C."/>
            <person name="Vicario S."/>
            <person name="Vieira F.G."/>
            <person name="Vilella A.J."/>
            <person name="Villasante A."/>
            <person name="Walenz B."/>
            <person name="Wang J."/>
            <person name="Wasserman M."/>
            <person name="Watts T."/>
            <person name="Wilson D."/>
            <person name="Wilson R.K."/>
            <person name="Wing R.A."/>
            <person name="Wolfner M.F."/>
            <person name="Wong A."/>
            <person name="Wong G.K."/>
            <person name="Wu C.I."/>
            <person name="Wu G."/>
            <person name="Yamamoto D."/>
            <person name="Yang H.P."/>
            <person name="Yang S.P."/>
            <person name="Yorke J.A."/>
            <person name="Yoshida K."/>
            <person name="Zdobnov E."/>
            <person name="Zhang P."/>
            <person name="Zhang Y."/>
            <person name="Zimin A.V."/>
            <person name="Baldwin J."/>
            <person name="Abdouelleil A."/>
            <person name="Abdulkadir J."/>
            <person name="Abebe A."/>
            <person name="Abera B."/>
            <person name="Abreu J."/>
            <person name="Acer S.C."/>
            <person name="Aftuck L."/>
            <person name="Alexander A."/>
            <person name="An P."/>
            <person name="Anderson E."/>
            <person name="Anderson S."/>
            <person name="Arachi H."/>
            <person name="Azer M."/>
            <person name="Bachantsang P."/>
            <person name="Barry A."/>
            <person name="Bayul T."/>
            <person name="Berlin A."/>
            <person name="Bessette D."/>
            <person name="Bloom T."/>
            <person name="Blye J."/>
            <person name="Boguslavskiy L."/>
            <person name="Bonnet C."/>
            <person name="Boukhgalter B."/>
            <person name="Bourzgui I."/>
            <person name="Brown A."/>
            <person name="Cahill P."/>
            <person name="Channer S."/>
            <person name="Cheshatsang Y."/>
            <person name="Chuda L."/>
            <person name="Citroen M."/>
            <person name="Collymore A."/>
            <person name="Cooke P."/>
            <person name="Costello M."/>
            <person name="D'Aco K."/>
            <person name="Daza R."/>
            <person name="De Haan G."/>
            <person name="DeGray S."/>
            <person name="DeMaso C."/>
            <person name="Dhargay N."/>
            <person name="Dooley K."/>
            <person name="Dooley E."/>
            <person name="Doricent M."/>
            <person name="Dorje P."/>
            <person name="Dorjee K."/>
            <person name="Dupes A."/>
            <person name="Elong R."/>
            <person name="Falk J."/>
            <person name="Farina A."/>
            <person name="Faro S."/>
            <person name="Ferguson D."/>
            <person name="Fisher S."/>
            <person name="Foley C.D."/>
            <person name="Franke A."/>
            <person name="Friedrich D."/>
            <person name="Gadbois L."/>
            <person name="Gearin G."/>
            <person name="Gearin C.R."/>
            <person name="Giannoukos G."/>
            <person name="Goode T."/>
            <person name="Graham J."/>
            <person name="Grandbois E."/>
            <person name="Grewal S."/>
            <person name="Gyaltsen K."/>
            <person name="Hafez N."/>
            <person name="Hagos B."/>
            <person name="Hall J."/>
            <person name="Henson C."/>
            <person name="Hollinger A."/>
            <person name="Honan T."/>
            <person name="Huard M.D."/>
            <person name="Hughes L."/>
            <person name="Hurhula B."/>
            <person name="Husby M.E."/>
            <person name="Kamat A."/>
            <person name="Kanga B."/>
            <person name="Kashin S."/>
            <person name="Khazanovich D."/>
            <person name="Kisner P."/>
            <person name="Lance K."/>
            <person name="Lara M."/>
            <person name="Lee W."/>
            <person name="Lennon N."/>
            <person name="Letendre F."/>
            <person name="LeVine R."/>
            <person name="Lipovsky A."/>
            <person name="Liu X."/>
            <person name="Liu J."/>
            <person name="Liu S."/>
            <person name="Lokyitsang T."/>
            <person name="Lokyitsang Y."/>
            <person name="Lubonja R."/>
            <person name="Lui A."/>
            <person name="MacDonald P."/>
            <person name="Magnisalis V."/>
            <person name="Maru K."/>
            <person name="Matthews C."/>
            <person name="McCusker W."/>
            <person name="McDonough S."/>
            <person name="Mehta T."/>
            <person name="Meldrim J."/>
            <person name="Meneus L."/>
            <person name="Mihai O."/>
            <person name="Mihalev A."/>
            <person name="Mihova T."/>
            <person name="Mittelman R."/>
            <person name="Mlenga V."/>
            <person name="Montmayeur A."/>
            <person name="Mulrain L."/>
            <person name="Navidi A."/>
            <person name="Naylor J."/>
            <person name="Negash T."/>
            <person name="Nguyen T."/>
            <person name="Nguyen N."/>
            <person name="Nicol R."/>
            <person name="Norbu C."/>
            <person name="Norbu N."/>
            <person name="Novod N."/>
            <person name="O'Neill B."/>
            <person name="Osman S."/>
            <person name="Markiewicz E."/>
            <person name="Oyono O.L."/>
            <person name="Patti C."/>
            <person name="Phunkhang P."/>
            <person name="Pierre F."/>
            <person name="Priest M."/>
            <person name="Raghuraman S."/>
            <person name="Rege F."/>
            <person name="Reyes R."/>
            <person name="Rise C."/>
            <person name="Rogov P."/>
            <person name="Ross K."/>
            <person name="Ryan E."/>
            <person name="Settipalli S."/>
            <person name="Shea T."/>
            <person name="Sherpa N."/>
            <person name="Shi L."/>
            <person name="Shih D."/>
            <person name="Sparrow T."/>
            <person name="Spaulding J."/>
            <person name="Stalker J."/>
            <person name="Stange-Thomann N."/>
            <person name="Stavropoulos S."/>
            <person name="Stone C."/>
            <person name="Strader C."/>
            <person name="Tesfaye S."/>
            <person name="Thomson T."/>
            <person name="Thoulutsang Y."/>
            <person name="Thoulutsang D."/>
            <person name="Topham K."/>
            <person name="Topping I."/>
            <person name="Tsamla T."/>
            <person name="Vassiliev H."/>
            <person name="Vo A."/>
            <person name="Wangchuk T."/>
            <person name="Wangdi T."/>
            <person name="Weiand M."/>
            <person name="Wilkinson J."/>
            <person name="Wilson A."/>
            <person name="Yadav S."/>
            <person name="Young G."/>
            <person name="Yu Q."/>
            <person name="Zembek L."/>
            <person name="Zhong D."/>
            <person name="Zimmer A."/>
            <person name="Zwirko Z."/>
            <person name="Jaffe D.B."/>
            <person name="Alvarez P."/>
            <person name="Brockman W."/>
            <person name="Butler J."/>
            <person name="Chin C."/>
            <person name="Gnerre S."/>
            <person name="Grabherr M."/>
            <person name="Kleber M."/>
            <person name="Mauceli E."/>
            <person name="MacCallum I."/>
        </authorList>
    </citation>
    <scope>NUCLEOTIDE SEQUENCE [LARGE SCALE GENOMIC DNA]</scope>
    <source>
        <strain evidence="20">MV2-25</strain>
    </source>
</reference>
<reference evidence="20" key="4">
    <citation type="submission" date="2015-11" db="EMBL/GenBank/DDBJ databases">
        <authorList>
            <consortium name="FlyBase"/>
        </authorList>
    </citation>
    <scope>NUCLEOTIDE SEQUENCE</scope>
    <source>
        <strain evidence="20">MV2-25</strain>
    </source>
</reference>
<keyword evidence="9" id="KW-0406">Ion transport</keyword>
<dbReference type="Gene3D" id="1.10.287.70">
    <property type="match status" value="1"/>
</dbReference>
<sequence>MNSQDQAQEPDPTHPGVSKDVNIGEKPALRHRQDSQGPQRVSVVDISPHDDQNTMASELQGESETQNTPKIKNRRLRRMKFPTERSSLWSSKQAPQGLKLKTTRILYTTDEQVRDALFEFLVFIVFLGLTSLITLTVRSPYMFYFNDTTKKLFVTRSLVVAPSLTNCFENILIVSDWWDYLIYNFLITLHGDMTELDEDEDEKVTSVTGSDPIENLRARRFMHENLLLGPPRLRQIRVHKQSCYMSWYFDTCYDDYSQGAEERAETHKGSPYRTMGEVEATPFWTLLAYYSSGGYTVDLTYDKDINLQKINELKNINWLDRSSRLCMVEFNLFNENTDIFQSVKLMAEIPASGVVIPQARLQTVKQYSFFTDPDPKMTVLYLVWYIMIVYYTILEINEIRLSGLKMHFKSFLNILEGFLLTICYLALVYNVWHTIEVKSITSKAQKKEVYQSIDVLCFSNIIYVNMMAVLAFLVWIKLFKFISLNKTLVEWTTTLGRCSKDLAGFSLMFGIVFVIYARLGLLLFGSNHPDFYSLVISMLTMIRMILGDFRYNLIQESDRVIGPIYFITYILLVFFILLNIFLAIIMESYSSVKSGTDIHGTQLASFVYRKLTGAVYWIYCRICKTQSKLVRAQLARVKPFRAKTARPSATAKKADVDVTTVEFEEPVRRRNMTAAETIYFNAIPRDVKNKKMFRVNQRITLLEEVLEKLVTNIDDMTKSLERVYGASTF</sequence>
<keyword evidence="11" id="KW-1015">Disulfide bond</keyword>
<dbReference type="ExpressionAtlas" id="B5DS26">
    <property type="expression patterns" value="baseline"/>
</dbReference>
<evidence type="ECO:0000256" key="2">
    <source>
        <dbReference type="ARBA" id="ARBA00004651"/>
    </source>
</evidence>
<evidence type="ECO:0000313" key="21">
    <source>
        <dbReference type="Proteomes" id="UP000001819"/>
    </source>
</evidence>
<feature type="transmembrane region" description="Helical" evidence="17">
    <location>
        <begin position="414"/>
        <end position="432"/>
    </location>
</feature>
<keyword evidence="5" id="KW-1003">Cell membrane</keyword>
<dbReference type="PRINTS" id="PR01433">
    <property type="entry name" value="POLYCYSTIN2"/>
</dbReference>
<comment type="similarity">
    <text evidence="3">Belongs to the polycystin family.</text>
</comment>
<dbReference type="Pfam" id="PF08016">
    <property type="entry name" value="PKD_channel"/>
    <property type="match status" value="1"/>
</dbReference>
<evidence type="ECO:0000256" key="3">
    <source>
        <dbReference type="ARBA" id="ARBA00007200"/>
    </source>
</evidence>
<evidence type="ECO:0000256" key="13">
    <source>
        <dbReference type="ARBA" id="ARBA00023273"/>
    </source>
</evidence>
<feature type="compositionally biased region" description="Polar residues" evidence="16">
    <location>
        <begin position="53"/>
        <end position="70"/>
    </location>
</feature>
<dbReference type="GO" id="GO:0005262">
    <property type="term" value="F:calcium channel activity"/>
    <property type="evidence" value="ECO:0007669"/>
    <property type="project" value="TreeGrafter"/>
</dbReference>
<dbReference type="HOGENOM" id="CLU_009493_1_0_1"/>
<dbReference type="GeneID" id="6899845"/>
<keyword evidence="4" id="KW-0813">Transport</keyword>
<evidence type="ECO:0000256" key="4">
    <source>
        <dbReference type="ARBA" id="ARBA00022448"/>
    </source>
</evidence>
<evidence type="ECO:0000256" key="15">
    <source>
        <dbReference type="PIRSR" id="PIRSR603915-2"/>
    </source>
</evidence>
<dbReference type="GO" id="GO:0005509">
    <property type="term" value="F:calcium ion binding"/>
    <property type="evidence" value="ECO:0007669"/>
    <property type="project" value="InterPro"/>
</dbReference>
<keyword evidence="12" id="KW-0325">Glycoprotein</keyword>
<feature type="transmembrane region" description="Helical" evidence="17">
    <location>
        <begin position="116"/>
        <end position="137"/>
    </location>
</feature>
<dbReference type="GO" id="GO:0005929">
    <property type="term" value="C:cilium"/>
    <property type="evidence" value="ECO:0007669"/>
    <property type="project" value="UniProtKB-SubCell"/>
</dbReference>
<comment type="subcellular location">
    <subcellularLocation>
        <location evidence="2">Cell membrane</location>
        <topology evidence="2">Multi-pass membrane protein</topology>
    </subcellularLocation>
    <subcellularLocation>
        <location evidence="1">Cell projection</location>
        <location evidence="1">Cilium</location>
    </subcellularLocation>
</comment>
<evidence type="ECO:0000256" key="5">
    <source>
        <dbReference type="ARBA" id="ARBA00022475"/>
    </source>
</evidence>
<evidence type="ECO:0000313" key="22">
    <source>
        <dbReference type="RefSeq" id="XP_002135691.2"/>
    </source>
</evidence>
<evidence type="ECO:0000256" key="1">
    <source>
        <dbReference type="ARBA" id="ARBA00004138"/>
    </source>
</evidence>
<keyword evidence="7 17" id="KW-1133">Transmembrane helix</keyword>
<proteinExistence type="inferred from homology"/>
<gene>
    <name evidence="20" type="primary">Dpse\GA22192</name>
    <name evidence="22" type="synonym">LOC6899845</name>
    <name evidence="20" type="ORF">Dpse_GA22192</name>
</gene>
<name>B5DS26_DROPS</name>
<feature type="domain" description="Polycystin cation channel PKD1/PKD2" evidence="18">
    <location>
        <begin position="370"/>
        <end position="592"/>
    </location>
</feature>
<dbReference type="Bgee" id="FBgn0243599">
    <property type="expression patterns" value="Expressed in male reproductive system and 1 other cell type or tissue"/>
</dbReference>
<keyword evidence="14" id="KW-0407">Ion channel</keyword>
<evidence type="ECO:0000256" key="7">
    <source>
        <dbReference type="ARBA" id="ARBA00022989"/>
    </source>
</evidence>
<keyword evidence="13" id="KW-0966">Cell projection</keyword>
<evidence type="ECO:0000259" key="18">
    <source>
        <dbReference type="Pfam" id="PF08016"/>
    </source>
</evidence>
<feature type="disulfide bond" evidence="15">
    <location>
        <begin position="243"/>
        <end position="252"/>
    </location>
</feature>
<dbReference type="Pfam" id="PF20519">
    <property type="entry name" value="Polycystin_dom"/>
    <property type="match status" value="1"/>
</dbReference>
<feature type="region of interest" description="Disordered" evidence="16">
    <location>
        <begin position="1"/>
        <end position="70"/>
    </location>
</feature>
<evidence type="ECO:0000256" key="10">
    <source>
        <dbReference type="ARBA" id="ARBA00023136"/>
    </source>
</evidence>
<evidence type="ECO:0000256" key="14">
    <source>
        <dbReference type="ARBA" id="ARBA00023303"/>
    </source>
</evidence>
<keyword evidence="21" id="KW-1185">Reference proteome</keyword>
<evidence type="ECO:0000313" key="20">
    <source>
        <dbReference type="EMBL" id="EDY71508.2"/>
    </source>
</evidence>
<evidence type="ECO:0000256" key="11">
    <source>
        <dbReference type="ARBA" id="ARBA00023157"/>
    </source>
</evidence>
<evidence type="ECO:0000256" key="9">
    <source>
        <dbReference type="ARBA" id="ARBA00023065"/>
    </source>
</evidence>
<dbReference type="EMBL" id="CH475422">
    <property type="protein sequence ID" value="EDY71508.2"/>
    <property type="molecule type" value="Genomic_DNA"/>
</dbReference>
<dbReference type="Proteomes" id="UP000001819">
    <property type="component" value="Chromosome X"/>
</dbReference>
<feature type="transmembrane region" description="Helical" evidence="17">
    <location>
        <begin position="502"/>
        <end position="524"/>
    </location>
</feature>
<feature type="transmembrane region" description="Helical" evidence="17">
    <location>
        <begin position="563"/>
        <end position="585"/>
    </location>
</feature>
<reference evidence="20" key="3">
    <citation type="journal article" date="2012" name="PLoS ONE">
        <title>Mind the gap: upgrading genomes with Pacific Biosciences RS long-read sequencing technology.</title>
        <authorList>
            <person name="English A.C."/>
            <person name="Richards S."/>
            <person name="Han Y."/>
            <person name="Wang M."/>
            <person name="Vee V."/>
            <person name="Qu J."/>
            <person name="Qin X."/>
            <person name="Muzny D.M."/>
            <person name="Reid J.G."/>
            <person name="Worley K.C."/>
            <person name="Gibbs R.A."/>
        </authorList>
    </citation>
    <scope>NUCLEOTIDE SEQUENCE</scope>
    <source>
        <strain evidence="20">MV2-25</strain>
    </source>
</reference>
<feature type="transmembrane region" description="Helical" evidence="17">
    <location>
        <begin position="453"/>
        <end position="476"/>
    </location>
</feature>
<keyword evidence="10 17" id="KW-0472">Membrane</keyword>
<accession>A0A6I8V2L7</accession>
<evidence type="ECO:0000256" key="17">
    <source>
        <dbReference type="SAM" id="Phobius"/>
    </source>
</evidence>
<accession>B5DS26</accession>
<keyword evidence="8" id="KW-0175">Coiled coil</keyword>
<evidence type="ECO:0000256" key="12">
    <source>
        <dbReference type="ARBA" id="ARBA00023180"/>
    </source>
</evidence>
<dbReference type="InterPro" id="IPR013122">
    <property type="entry name" value="PKD1_2_channel"/>
</dbReference>
<dbReference type="KEGG" id="dpo:6899845"/>
<dbReference type="InterPro" id="IPR051223">
    <property type="entry name" value="Polycystin"/>
</dbReference>
<dbReference type="FunFam" id="1.10.287.70:FF:000055">
    <property type="entry name" value="Polycystic kidney disease 2-like 1"/>
    <property type="match status" value="1"/>
</dbReference>
<organism evidence="20">
    <name type="scientific">Drosophila pseudoobscura pseudoobscura</name>
    <name type="common">Fruit fly</name>
    <dbReference type="NCBI Taxonomy" id="46245"/>
    <lineage>
        <taxon>Eukaryota</taxon>
        <taxon>Metazoa</taxon>
        <taxon>Ecdysozoa</taxon>
        <taxon>Arthropoda</taxon>
        <taxon>Hexapoda</taxon>
        <taxon>Insecta</taxon>
        <taxon>Pterygota</taxon>
        <taxon>Neoptera</taxon>
        <taxon>Endopterygota</taxon>
        <taxon>Diptera</taxon>
        <taxon>Brachycera</taxon>
        <taxon>Muscomorpha</taxon>
        <taxon>Ephydroidea</taxon>
        <taxon>Drosophilidae</taxon>
        <taxon>Drosophila</taxon>
        <taxon>Sophophora</taxon>
    </lineage>
</organism>
<evidence type="ECO:0000259" key="19">
    <source>
        <dbReference type="Pfam" id="PF20519"/>
    </source>
</evidence>
<feature type="transmembrane region" description="Helical" evidence="17">
    <location>
        <begin position="378"/>
        <end position="394"/>
    </location>
</feature>
<reference evidence="20" key="1">
    <citation type="journal article" date="2005" name="Genome Res.">
        <title>Comparative genome sequencing of Drosophila pseudoobscura: chromosomal, gene, and cis-element evolution.</title>
        <authorList>
            <person name="Richards S."/>
            <person name="Liu Y."/>
            <person name="Bettencourt B.R."/>
            <person name="Hradecky P."/>
            <person name="Letovsky S."/>
            <person name="Nielsen R."/>
            <person name="Thornton K."/>
            <person name="Hubisz M.J."/>
            <person name="Chen R."/>
            <person name="Meisel R.P."/>
            <person name="Couronne O."/>
            <person name="Hua S."/>
            <person name="Smith M.A."/>
            <person name="Zhang P."/>
            <person name="Liu J."/>
            <person name="Bussemaker H.J."/>
            <person name="van Batenburg M.F."/>
            <person name="Howells S.L."/>
            <person name="Scherer S.E."/>
            <person name="Sodergren E."/>
            <person name="Matthews B.B."/>
            <person name="Crosby M.A."/>
            <person name="Schroeder A.J."/>
            <person name="Ortiz-Barrientos D."/>
            <person name="Rives C.M."/>
            <person name="Metzker M.L."/>
            <person name="Muzny D.M."/>
            <person name="Scott G."/>
            <person name="Steffen D."/>
            <person name="Wheeler D.A."/>
            <person name="Worley K.C."/>
            <person name="Havlak P."/>
            <person name="Durbin K.J."/>
            <person name="Egan A."/>
            <person name="Gill R."/>
            <person name="Hume J."/>
            <person name="Morgan M.B."/>
            <person name="Miner G."/>
            <person name="Hamilton C."/>
            <person name="Huang Y."/>
            <person name="Waldron L."/>
            <person name="Verduzco D."/>
            <person name="Clerc-Blankenburg K.P."/>
            <person name="Dubchak I."/>
            <person name="Noor M.A."/>
            <person name="Anderson W."/>
            <person name="White K.P."/>
            <person name="Clark A.G."/>
            <person name="Schaeffer S.W."/>
            <person name="Gelbart W."/>
            <person name="Weinstock G.M."/>
            <person name="Gibbs R.A."/>
        </authorList>
    </citation>
    <scope>NUCLEOTIDE SEQUENCE [LARGE SCALE GENOMIC DNA]</scope>
    <source>
        <strain evidence="20">MV2-25</strain>
    </source>
</reference>
<dbReference type="InterPro" id="IPR046791">
    <property type="entry name" value="Polycystin_dom"/>
</dbReference>
<evidence type="ECO:0000256" key="8">
    <source>
        <dbReference type="ARBA" id="ARBA00023054"/>
    </source>
</evidence>
<dbReference type="eggNOG" id="KOG3599">
    <property type="taxonomic scope" value="Eukaryota"/>
</dbReference>
<protein>
    <submittedName>
        <fullName evidence="22">Polycystic kidney disease 2-like 2 protein</fullName>
    </submittedName>
</protein>
<dbReference type="AlphaFoldDB" id="B5DS26"/>
<reference evidence="22" key="5">
    <citation type="submission" date="2025-04" db="UniProtKB">
        <authorList>
            <consortium name="RefSeq"/>
        </authorList>
    </citation>
    <scope>IDENTIFICATION</scope>
    <source>
        <strain evidence="22">MV-25-SWS-2005</strain>
        <tissue evidence="22">Whole body</tissue>
    </source>
</reference>
<dbReference type="PANTHER" id="PTHR10877:SF183">
    <property type="entry name" value="AT14535P-RELATED"/>
    <property type="match status" value="1"/>
</dbReference>
<feature type="domain" description="Polycystin" evidence="19">
    <location>
        <begin position="214"/>
        <end position="365"/>
    </location>
</feature>
<feature type="transmembrane region" description="Helical" evidence="17">
    <location>
        <begin position="531"/>
        <end position="551"/>
    </location>
</feature>
<dbReference type="GO" id="GO:0050982">
    <property type="term" value="P:detection of mechanical stimulus"/>
    <property type="evidence" value="ECO:0007669"/>
    <property type="project" value="TreeGrafter"/>
</dbReference>
<keyword evidence="6 17" id="KW-0812">Transmembrane</keyword>
<dbReference type="GO" id="GO:0005886">
    <property type="term" value="C:plasma membrane"/>
    <property type="evidence" value="ECO:0007669"/>
    <property type="project" value="UniProtKB-SubCell"/>
</dbReference>
<dbReference type="RefSeq" id="XP_002135691.2">
    <property type="nucleotide sequence ID" value="XM_002135655.3"/>
</dbReference>